<dbReference type="Proteomes" id="UP000824890">
    <property type="component" value="Unassembled WGS sequence"/>
</dbReference>
<feature type="compositionally biased region" description="Polar residues" evidence="1">
    <location>
        <begin position="37"/>
        <end position="46"/>
    </location>
</feature>
<keyword evidence="3" id="KW-1185">Reference proteome</keyword>
<comment type="caution">
    <text evidence="2">The sequence shown here is derived from an EMBL/GenBank/DDBJ whole genome shotgun (WGS) entry which is preliminary data.</text>
</comment>
<feature type="region of interest" description="Disordered" evidence="1">
    <location>
        <begin position="171"/>
        <end position="191"/>
    </location>
</feature>
<feature type="region of interest" description="Disordered" evidence="1">
    <location>
        <begin position="249"/>
        <end position="312"/>
    </location>
</feature>
<gene>
    <name evidence="2" type="ORF">HID58_029636</name>
</gene>
<protein>
    <submittedName>
        <fullName evidence="2">Uncharacterized protein</fullName>
    </submittedName>
</protein>
<feature type="compositionally biased region" description="Polar residues" evidence="1">
    <location>
        <begin position="277"/>
        <end position="312"/>
    </location>
</feature>
<dbReference type="EMBL" id="JAGKQM010000008">
    <property type="protein sequence ID" value="KAH0915190.1"/>
    <property type="molecule type" value="Genomic_DNA"/>
</dbReference>
<evidence type="ECO:0000256" key="1">
    <source>
        <dbReference type="SAM" id="MobiDB-lite"/>
    </source>
</evidence>
<evidence type="ECO:0000313" key="3">
    <source>
        <dbReference type="Proteomes" id="UP000824890"/>
    </source>
</evidence>
<proteinExistence type="predicted"/>
<sequence>MSNTNKEVPPGSGSEDLIPSQQRKRKRTANTNDEENTQPCGSNFNNTETCVPLNNVFPRVLADISNIHPNMPSSIVNFGTTPTNDYGKHESGQEKRLKSSSYKLMSQSSNQTTVSNIIGGSNYDSTVLKRKRSATIDVTDHTPSTFSSKKRCPKSRVLTDITNVLPTPRTLPLQLGTPSTNETRKFSAKGKGKVLAGDNKFKTKTTTKSCRKTLEAQFDGCVNDNSSSEDDEDQAYQCDYQAEESELDKEQVYDCSSEESDTSDCETISCDQDTDNRSPNVDSNQKTKTASSRTPMTKATSSRKQYGTQFKG</sequence>
<feature type="region of interest" description="Disordered" evidence="1">
    <location>
        <begin position="1"/>
        <end position="46"/>
    </location>
</feature>
<reference evidence="2 3" key="1">
    <citation type="submission" date="2021-05" db="EMBL/GenBank/DDBJ databases">
        <title>Genome Assembly of Synthetic Allotetraploid Brassica napus Reveals Homoeologous Exchanges between Subgenomes.</title>
        <authorList>
            <person name="Davis J.T."/>
        </authorList>
    </citation>
    <scope>NUCLEOTIDE SEQUENCE [LARGE SCALE GENOMIC DNA]</scope>
    <source>
        <strain evidence="3">cv. Da-Ae</strain>
        <tissue evidence="2">Seedling</tissue>
    </source>
</reference>
<evidence type="ECO:0000313" key="2">
    <source>
        <dbReference type="EMBL" id="KAH0915190.1"/>
    </source>
</evidence>
<organism evidence="2 3">
    <name type="scientific">Brassica napus</name>
    <name type="common">Rape</name>
    <dbReference type="NCBI Taxonomy" id="3708"/>
    <lineage>
        <taxon>Eukaryota</taxon>
        <taxon>Viridiplantae</taxon>
        <taxon>Streptophyta</taxon>
        <taxon>Embryophyta</taxon>
        <taxon>Tracheophyta</taxon>
        <taxon>Spermatophyta</taxon>
        <taxon>Magnoliopsida</taxon>
        <taxon>eudicotyledons</taxon>
        <taxon>Gunneridae</taxon>
        <taxon>Pentapetalae</taxon>
        <taxon>rosids</taxon>
        <taxon>malvids</taxon>
        <taxon>Brassicales</taxon>
        <taxon>Brassicaceae</taxon>
        <taxon>Brassiceae</taxon>
        <taxon>Brassica</taxon>
    </lineage>
</organism>
<name>A0ABQ8CFS5_BRANA</name>
<accession>A0ABQ8CFS5</accession>